<dbReference type="SMART" id="SM00066">
    <property type="entry name" value="GAL4"/>
    <property type="match status" value="1"/>
</dbReference>
<dbReference type="InterPro" id="IPR001138">
    <property type="entry name" value="Zn2Cys6_DnaBD"/>
</dbReference>
<dbReference type="Pfam" id="PF00172">
    <property type="entry name" value="Zn_clus"/>
    <property type="match status" value="1"/>
</dbReference>
<proteinExistence type="predicted"/>
<dbReference type="GO" id="GO:0043565">
    <property type="term" value="F:sequence-specific DNA binding"/>
    <property type="evidence" value="ECO:0007669"/>
    <property type="project" value="TreeGrafter"/>
</dbReference>
<evidence type="ECO:0000256" key="4">
    <source>
        <dbReference type="ARBA" id="ARBA00023015"/>
    </source>
</evidence>
<dbReference type="InterPro" id="IPR007219">
    <property type="entry name" value="XnlR_reg_dom"/>
</dbReference>
<dbReference type="PANTHER" id="PTHR47782:SF1">
    <property type="entry name" value="PYRIMIDINE PATHWAY REGULATORY PROTEIN 1"/>
    <property type="match status" value="1"/>
</dbReference>
<feature type="compositionally biased region" description="Pro residues" evidence="8">
    <location>
        <begin position="24"/>
        <end position="50"/>
    </location>
</feature>
<evidence type="ECO:0000256" key="5">
    <source>
        <dbReference type="ARBA" id="ARBA00023125"/>
    </source>
</evidence>
<dbReference type="InterPro" id="IPR052202">
    <property type="entry name" value="Yeast_MetPath_Reg"/>
</dbReference>
<dbReference type="PANTHER" id="PTHR47782">
    <property type="entry name" value="ZN(II)2CYS6 TRANSCRIPTION FACTOR (EUROFUNG)-RELATED"/>
    <property type="match status" value="1"/>
</dbReference>
<sequence>MDGDSNSLTYSAHLDTDALVTSPIPSPTPAPTQPPIAAPAPVPVPVPPPATSSTEKRKQKKVRSACERCRYKRVKCDGQVPSCGNCSKAGALCVDVDSHDAEKKMMRGSSEYVAARIAWLESIIRTQLPHINLDDHYFAQINLQGQPELLGRTPGIANNLPLFDLTQPHPSLSSITVSDTVQEHATSASGVGSAVHPDPTVRGTKRPLAAMDVESPFRVESIDQDARSVALELGLLSLNSNSRQVHYLGSSSGSLFAPLLFPRKSGTSLWTDPSRLGSSRDTSSGKARMEAQPGMHTASHTSEMEKINLPPREECNILLSRFFGHMHPNHPFLHRPSFTCAVDALYHCAAAPEKASFQYNGWPTNIPPFPYNGEEYILQGQKLITISAHVAAFQLLIALSIGATLQIRSRKYTHNPKAFFNSAISISNHVFDSISLPVLQAVLLTIVHSLIDPDGCDAWTLTHIAMAHAVDLGIHREVSRSSDRFSPTSIEIRRRVFYCVYSLDCSISTIQGRPLGLGDDTFDVQLPDLSKRQSQSMDSQNSSDELADTATLSYSIQSFKMARFISRIKSTFYRLPVYIGNLDGGQDFTCIQDQLRDGLGQWLAESLEAVTKDVSADQRLRLTTKLQIQYHGAMCLLHQPSQVIAHPNDSSLQICFSSATKRLRLFETLYDSGALCHSWRTVQDIFLAGATVMYCVFISLAVRQSVSVSTLSRDFRACSSMLSVGGEWWPTVRKAKFSLERLSNHILDMLAETSRSDSAELRLGHQPFPQDYIPPNMLGWPEPETLGFNGIEQTLLNLINHNGSLIDIFDATSMNGLLDGIPEQLQTNHRFDTTIWDGFEQVEY</sequence>
<evidence type="ECO:0000256" key="8">
    <source>
        <dbReference type="SAM" id="MobiDB-lite"/>
    </source>
</evidence>
<dbReference type="CDD" id="cd00067">
    <property type="entry name" value="GAL4"/>
    <property type="match status" value="1"/>
</dbReference>
<dbReference type="OrthoDB" id="25921at2759"/>
<dbReference type="CDD" id="cd12148">
    <property type="entry name" value="fungal_TF_MHR"/>
    <property type="match status" value="1"/>
</dbReference>
<dbReference type="SMART" id="SM00906">
    <property type="entry name" value="Fungal_trans"/>
    <property type="match status" value="1"/>
</dbReference>
<organism evidence="10 11">
    <name type="scientific">Coleophoma crateriformis</name>
    <dbReference type="NCBI Taxonomy" id="565419"/>
    <lineage>
        <taxon>Eukaryota</taxon>
        <taxon>Fungi</taxon>
        <taxon>Dikarya</taxon>
        <taxon>Ascomycota</taxon>
        <taxon>Pezizomycotina</taxon>
        <taxon>Leotiomycetes</taxon>
        <taxon>Helotiales</taxon>
        <taxon>Dermateaceae</taxon>
        <taxon>Coleophoma</taxon>
    </lineage>
</organism>
<keyword evidence="4" id="KW-0805">Transcription regulation</keyword>
<keyword evidence="5" id="KW-0238">DNA-binding</keyword>
<keyword evidence="3" id="KW-0862">Zinc</keyword>
<accession>A0A3D8QJ25</accession>
<dbReference type="AlphaFoldDB" id="A0A3D8QJ25"/>
<evidence type="ECO:0000313" key="11">
    <source>
        <dbReference type="Proteomes" id="UP000256328"/>
    </source>
</evidence>
<dbReference type="EMBL" id="PDLN01000018">
    <property type="protein sequence ID" value="RDW61670.1"/>
    <property type="molecule type" value="Genomic_DNA"/>
</dbReference>
<dbReference type="GO" id="GO:0000981">
    <property type="term" value="F:DNA-binding transcription factor activity, RNA polymerase II-specific"/>
    <property type="evidence" value="ECO:0007669"/>
    <property type="project" value="InterPro"/>
</dbReference>
<keyword evidence="2" id="KW-0479">Metal-binding</keyword>
<name>A0A3D8QJ25_9HELO</name>
<protein>
    <recommendedName>
        <fullName evidence="9">Zn(2)-C6 fungal-type domain-containing protein</fullName>
    </recommendedName>
</protein>
<reference evidence="10 11" key="1">
    <citation type="journal article" date="2018" name="IMA Fungus">
        <title>IMA Genome-F 9: Draft genome sequence of Annulohypoxylon stygium, Aspergillus mulundensis, Berkeleyomyces basicola (syn. Thielaviopsis basicola), Ceratocystis smalleyi, two Cercospora beticola strains, Coleophoma cylindrospora, Fusarium fracticaudum, Phialophora cf. hyalina, and Morchella septimelata.</title>
        <authorList>
            <person name="Wingfield B.D."/>
            <person name="Bills G.F."/>
            <person name="Dong Y."/>
            <person name="Huang W."/>
            <person name="Nel W.J."/>
            <person name="Swalarsk-Parry B.S."/>
            <person name="Vaghefi N."/>
            <person name="Wilken P.M."/>
            <person name="An Z."/>
            <person name="de Beer Z.W."/>
            <person name="De Vos L."/>
            <person name="Chen L."/>
            <person name="Duong T.A."/>
            <person name="Gao Y."/>
            <person name="Hammerbacher A."/>
            <person name="Kikkert J.R."/>
            <person name="Li Y."/>
            <person name="Li H."/>
            <person name="Li K."/>
            <person name="Li Q."/>
            <person name="Liu X."/>
            <person name="Ma X."/>
            <person name="Naidoo K."/>
            <person name="Pethybridge S.J."/>
            <person name="Sun J."/>
            <person name="Steenkamp E.T."/>
            <person name="van der Nest M.A."/>
            <person name="van Wyk S."/>
            <person name="Wingfield M.J."/>
            <person name="Xiong C."/>
            <person name="Yue Q."/>
            <person name="Zhang X."/>
        </authorList>
    </citation>
    <scope>NUCLEOTIDE SEQUENCE [LARGE SCALE GENOMIC DNA]</scope>
    <source>
        <strain evidence="10 11">BP5796</strain>
    </source>
</reference>
<dbReference type="PROSITE" id="PS50048">
    <property type="entry name" value="ZN2_CY6_FUNGAL_2"/>
    <property type="match status" value="1"/>
</dbReference>
<dbReference type="PROSITE" id="PS00463">
    <property type="entry name" value="ZN2_CY6_FUNGAL_1"/>
    <property type="match status" value="1"/>
</dbReference>
<dbReference type="Pfam" id="PF04082">
    <property type="entry name" value="Fungal_trans"/>
    <property type="match status" value="1"/>
</dbReference>
<keyword evidence="11" id="KW-1185">Reference proteome</keyword>
<evidence type="ECO:0000256" key="1">
    <source>
        <dbReference type="ARBA" id="ARBA00004123"/>
    </source>
</evidence>
<dbReference type="GO" id="GO:0005634">
    <property type="term" value="C:nucleus"/>
    <property type="evidence" value="ECO:0007669"/>
    <property type="project" value="UniProtKB-SubCell"/>
</dbReference>
<comment type="subcellular location">
    <subcellularLocation>
        <location evidence="1">Nucleus</location>
    </subcellularLocation>
</comment>
<evidence type="ECO:0000256" key="7">
    <source>
        <dbReference type="ARBA" id="ARBA00023242"/>
    </source>
</evidence>
<feature type="compositionally biased region" description="Polar residues" evidence="8">
    <location>
        <begin position="271"/>
        <end position="285"/>
    </location>
</feature>
<feature type="region of interest" description="Disordered" evidence="8">
    <location>
        <begin position="19"/>
        <end position="59"/>
    </location>
</feature>
<evidence type="ECO:0000256" key="6">
    <source>
        <dbReference type="ARBA" id="ARBA00023163"/>
    </source>
</evidence>
<feature type="region of interest" description="Disordered" evidence="8">
    <location>
        <begin position="271"/>
        <end position="303"/>
    </location>
</feature>
<dbReference type="InterPro" id="IPR036864">
    <property type="entry name" value="Zn2-C6_fun-type_DNA-bd_sf"/>
</dbReference>
<dbReference type="GO" id="GO:0045944">
    <property type="term" value="P:positive regulation of transcription by RNA polymerase II"/>
    <property type="evidence" value="ECO:0007669"/>
    <property type="project" value="TreeGrafter"/>
</dbReference>
<gene>
    <name evidence="10" type="ORF">BP5796_11562</name>
</gene>
<evidence type="ECO:0000256" key="3">
    <source>
        <dbReference type="ARBA" id="ARBA00022833"/>
    </source>
</evidence>
<keyword evidence="6" id="KW-0804">Transcription</keyword>
<evidence type="ECO:0000259" key="9">
    <source>
        <dbReference type="PROSITE" id="PS50048"/>
    </source>
</evidence>
<dbReference type="Gene3D" id="4.10.240.10">
    <property type="entry name" value="Zn(2)-C6 fungal-type DNA-binding domain"/>
    <property type="match status" value="1"/>
</dbReference>
<feature type="domain" description="Zn(2)-C6 fungal-type" evidence="9">
    <location>
        <begin position="65"/>
        <end position="95"/>
    </location>
</feature>
<dbReference type="GO" id="GO:0008270">
    <property type="term" value="F:zinc ion binding"/>
    <property type="evidence" value="ECO:0007669"/>
    <property type="project" value="InterPro"/>
</dbReference>
<evidence type="ECO:0000256" key="2">
    <source>
        <dbReference type="ARBA" id="ARBA00022723"/>
    </source>
</evidence>
<keyword evidence="7" id="KW-0539">Nucleus</keyword>
<dbReference type="Proteomes" id="UP000256328">
    <property type="component" value="Unassembled WGS sequence"/>
</dbReference>
<comment type="caution">
    <text evidence="10">The sequence shown here is derived from an EMBL/GenBank/DDBJ whole genome shotgun (WGS) entry which is preliminary data.</text>
</comment>
<dbReference type="GO" id="GO:0006351">
    <property type="term" value="P:DNA-templated transcription"/>
    <property type="evidence" value="ECO:0007669"/>
    <property type="project" value="InterPro"/>
</dbReference>
<evidence type="ECO:0000313" key="10">
    <source>
        <dbReference type="EMBL" id="RDW61670.1"/>
    </source>
</evidence>
<dbReference type="SUPFAM" id="SSF57701">
    <property type="entry name" value="Zn2/Cys6 DNA-binding domain"/>
    <property type="match status" value="1"/>
</dbReference>